<dbReference type="Pfam" id="PF05097">
    <property type="entry name" value="DUF688"/>
    <property type="match status" value="1"/>
</dbReference>
<evidence type="ECO:0000313" key="3">
    <source>
        <dbReference type="Proteomes" id="UP001163823"/>
    </source>
</evidence>
<dbReference type="KEGG" id="qsa:O6P43_019947"/>
<comment type="caution">
    <text evidence="2">The sequence shown here is derived from an EMBL/GenBank/DDBJ whole genome shotgun (WGS) entry which is preliminary data.</text>
</comment>
<accession>A0AAD7LJM9</accession>
<dbReference type="AlphaFoldDB" id="A0AAD7LJM9"/>
<dbReference type="PANTHER" id="PTHR34371:SF6">
    <property type="entry name" value="MEMBRANE-ASSOCIATED KINASE REGULATOR 6"/>
    <property type="match status" value="1"/>
</dbReference>
<feature type="region of interest" description="Disordered" evidence="1">
    <location>
        <begin position="1"/>
        <end position="73"/>
    </location>
</feature>
<dbReference type="PANTHER" id="PTHR34371">
    <property type="entry name" value="OS01G0551000 PROTEIN"/>
    <property type="match status" value="1"/>
</dbReference>
<dbReference type="EMBL" id="JARAOO010000008">
    <property type="protein sequence ID" value="KAJ7959359.1"/>
    <property type="molecule type" value="Genomic_DNA"/>
</dbReference>
<dbReference type="Proteomes" id="UP001163823">
    <property type="component" value="Chromosome 8"/>
</dbReference>
<sequence>MASEEADEISSATPPKLSLFSLPSKPPEPPGMLTPPLQTTASIPFQWEEAPGKPRPCNTRSKPKSARSLELPPRLLISHQAEITKMPSPTTVLDGPYVGRTMSFWFSFRSPDDLGKNGHFRSRRWSSFRKNKEVLEGSFDFSSSLA</sequence>
<reference evidence="2" key="1">
    <citation type="journal article" date="2023" name="Science">
        <title>Elucidation of the pathway for biosynthesis of saponin adjuvants from the soapbark tree.</title>
        <authorList>
            <person name="Reed J."/>
            <person name="Orme A."/>
            <person name="El-Demerdash A."/>
            <person name="Owen C."/>
            <person name="Martin L.B.B."/>
            <person name="Misra R.C."/>
            <person name="Kikuchi S."/>
            <person name="Rejzek M."/>
            <person name="Martin A.C."/>
            <person name="Harkess A."/>
            <person name="Leebens-Mack J."/>
            <person name="Louveau T."/>
            <person name="Stephenson M.J."/>
            <person name="Osbourn A."/>
        </authorList>
    </citation>
    <scope>NUCLEOTIDE SEQUENCE</scope>
    <source>
        <strain evidence="2">S10</strain>
    </source>
</reference>
<organism evidence="2 3">
    <name type="scientific">Quillaja saponaria</name>
    <name type="common">Soap bark tree</name>
    <dbReference type="NCBI Taxonomy" id="32244"/>
    <lineage>
        <taxon>Eukaryota</taxon>
        <taxon>Viridiplantae</taxon>
        <taxon>Streptophyta</taxon>
        <taxon>Embryophyta</taxon>
        <taxon>Tracheophyta</taxon>
        <taxon>Spermatophyta</taxon>
        <taxon>Magnoliopsida</taxon>
        <taxon>eudicotyledons</taxon>
        <taxon>Gunneridae</taxon>
        <taxon>Pentapetalae</taxon>
        <taxon>rosids</taxon>
        <taxon>fabids</taxon>
        <taxon>Fabales</taxon>
        <taxon>Quillajaceae</taxon>
        <taxon>Quillaja</taxon>
    </lineage>
</organism>
<protein>
    <submittedName>
        <fullName evidence="2">DUF688 domain-containing protein</fullName>
    </submittedName>
</protein>
<feature type="compositionally biased region" description="Pro residues" evidence="1">
    <location>
        <begin position="24"/>
        <end position="33"/>
    </location>
</feature>
<evidence type="ECO:0000313" key="2">
    <source>
        <dbReference type="EMBL" id="KAJ7959359.1"/>
    </source>
</evidence>
<proteinExistence type="predicted"/>
<dbReference type="InterPro" id="IPR007789">
    <property type="entry name" value="DUF688"/>
</dbReference>
<keyword evidence="3" id="KW-1185">Reference proteome</keyword>
<gene>
    <name evidence="2" type="ORF">O6P43_019947</name>
</gene>
<name>A0AAD7LJM9_QUISA</name>
<evidence type="ECO:0000256" key="1">
    <source>
        <dbReference type="SAM" id="MobiDB-lite"/>
    </source>
</evidence>